<sequence length="223" mass="24097">MLSWQYLQAPSEPGVSNGHDFSSLDRRKVSDRLSTVADINSGSDSGGTAVRRWELVSGGSAKFWEIGRDGAAVTVRFGRLDTHGQTQTKELASAEAAEAHVAKLVAEKEKKGYRPIGSAQVVQELPDAAPVAEQSTASVAEQPAVVDEDTWVMPKAWLRDAVRQRGFDPAPVFSVDAELAETARRRVAKQTATTIERVLSEPASDQDLVRAARQHLAGRPDPV</sequence>
<dbReference type="CDD" id="cd07996">
    <property type="entry name" value="WGR_MMR_like"/>
    <property type="match status" value="1"/>
</dbReference>
<dbReference type="InterPro" id="IPR049809">
    <property type="entry name" value="YehF/YfeS-like_WGR"/>
</dbReference>
<gene>
    <name evidence="2" type="ORF">FXN61_38575</name>
</gene>
<organism evidence="2 3">
    <name type="scientific">Lentzea indica</name>
    <dbReference type="NCBI Taxonomy" id="2604800"/>
    <lineage>
        <taxon>Bacteria</taxon>
        <taxon>Bacillati</taxon>
        <taxon>Actinomycetota</taxon>
        <taxon>Actinomycetes</taxon>
        <taxon>Pseudonocardiales</taxon>
        <taxon>Pseudonocardiaceae</taxon>
        <taxon>Lentzea</taxon>
    </lineage>
</organism>
<dbReference type="InterPro" id="IPR036930">
    <property type="entry name" value="WGR_dom_sf"/>
</dbReference>
<evidence type="ECO:0000313" key="2">
    <source>
        <dbReference type="EMBL" id="NKE62331.1"/>
    </source>
</evidence>
<dbReference type="SMART" id="SM00773">
    <property type="entry name" value="WGR"/>
    <property type="match status" value="1"/>
</dbReference>
<dbReference type="EMBL" id="VSRL01000241">
    <property type="protein sequence ID" value="NKE62331.1"/>
    <property type="molecule type" value="Genomic_DNA"/>
</dbReference>
<protein>
    <submittedName>
        <fullName evidence="2">WGR domain-containing protein</fullName>
    </submittedName>
</protein>
<comment type="caution">
    <text evidence="2">The sequence shown here is derived from an EMBL/GenBank/DDBJ whole genome shotgun (WGS) entry which is preliminary data.</text>
</comment>
<dbReference type="Proteomes" id="UP001515943">
    <property type="component" value="Unassembled WGS sequence"/>
</dbReference>
<dbReference type="Pfam" id="PF05406">
    <property type="entry name" value="WGR"/>
    <property type="match status" value="1"/>
</dbReference>
<proteinExistence type="predicted"/>
<keyword evidence="3" id="KW-1185">Reference proteome</keyword>
<feature type="non-terminal residue" evidence="2">
    <location>
        <position position="223"/>
    </location>
</feature>
<dbReference type="InterPro" id="IPR008893">
    <property type="entry name" value="WGR_domain"/>
</dbReference>
<dbReference type="SUPFAM" id="SSF142921">
    <property type="entry name" value="WGR domain-like"/>
    <property type="match status" value="1"/>
</dbReference>
<evidence type="ECO:0000313" key="3">
    <source>
        <dbReference type="Proteomes" id="UP001515943"/>
    </source>
</evidence>
<accession>A0ABX1FTG0</accession>
<dbReference type="Gene3D" id="2.20.140.10">
    <property type="entry name" value="WGR domain"/>
    <property type="match status" value="1"/>
</dbReference>
<name>A0ABX1FTG0_9PSEU</name>
<evidence type="ECO:0000259" key="1">
    <source>
        <dbReference type="PROSITE" id="PS51977"/>
    </source>
</evidence>
<reference evidence="2 3" key="1">
    <citation type="submission" date="2019-08" db="EMBL/GenBank/DDBJ databases">
        <title>Lentzea from Indian Himalayas.</title>
        <authorList>
            <person name="Mandal S."/>
            <person name="Mallick Gupta A."/>
            <person name="Maiti P.K."/>
            <person name="Sarkar J."/>
            <person name="Mandal S."/>
        </authorList>
    </citation>
    <scope>NUCLEOTIDE SEQUENCE [LARGE SCALE GENOMIC DNA]</scope>
    <source>
        <strain evidence="2 3">PSKA42</strain>
    </source>
</reference>
<feature type="domain" description="WGR" evidence="1">
    <location>
        <begin position="17"/>
        <end position="129"/>
    </location>
</feature>
<dbReference type="PROSITE" id="PS51977">
    <property type="entry name" value="WGR"/>
    <property type="match status" value="1"/>
</dbReference>